<feature type="transmembrane region" description="Helical" evidence="1">
    <location>
        <begin position="206"/>
        <end position="230"/>
    </location>
</feature>
<dbReference type="PATRIC" id="fig|1227491.4.peg.3396"/>
<dbReference type="EMBL" id="AOIP01000033">
    <property type="protein sequence ID" value="ELZ03361.1"/>
    <property type="molecule type" value="Genomic_DNA"/>
</dbReference>
<reference evidence="2 3" key="1">
    <citation type="journal article" date="2014" name="PLoS Genet.">
        <title>Phylogenetically driven sequencing of extremely halophilic archaea reveals strategies for static and dynamic osmo-response.</title>
        <authorList>
            <person name="Becker E.A."/>
            <person name="Seitzer P.M."/>
            <person name="Tritt A."/>
            <person name="Larsen D."/>
            <person name="Krusor M."/>
            <person name="Yao A.I."/>
            <person name="Wu D."/>
            <person name="Madern D."/>
            <person name="Eisen J.A."/>
            <person name="Darling A.E."/>
            <person name="Facciotti M.T."/>
        </authorList>
    </citation>
    <scope>NUCLEOTIDE SEQUENCE [LARGE SCALE GENOMIC DNA]</scope>
    <source>
        <strain evidence="2 3">DSM 13077</strain>
    </source>
</reference>
<sequence length="279" mass="29659">MAPALVHFLAGATLVLFAATPLAVRGHLTGRHLWLVAVGGLWGMTPDSHYIIPVFQPELATLHSTHWGDLCAFHYTLDQPPIATRELESIAVSVATFLVTITVFTAATAVGDRRARAARLPRAELVARTLLTGYAVGLAAMIAAVAAGLVLTWAGRIETVAALYGRESAVAGWLLLGGGSLVASGVFAALFALLRYRWDVTSSRAGAALGLLFGVAGWLTVVVIAAPVWMRVVLDLSRPFPYVHLMSLPALVVFGIVLGTVYSFVRRVLFSSGTDQMEL</sequence>
<dbReference type="AlphaFoldDB" id="M0AXD7"/>
<keyword evidence="3" id="KW-1185">Reference proteome</keyword>
<name>M0AXD7_9EURY</name>
<dbReference type="OrthoDB" id="236291at2157"/>
<feature type="transmembrane region" description="Helical" evidence="1">
    <location>
        <begin position="131"/>
        <end position="153"/>
    </location>
</feature>
<feature type="transmembrane region" description="Helical" evidence="1">
    <location>
        <begin position="242"/>
        <end position="265"/>
    </location>
</feature>
<evidence type="ECO:0000256" key="1">
    <source>
        <dbReference type="SAM" id="Phobius"/>
    </source>
</evidence>
<organism evidence="2 3">
    <name type="scientific">Natrialba aegyptia DSM 13077</name>
    <dbReference type="NCBI Taxonomy" id="1227491"/>
    <lineage>
        <taxon>Archaea</taxon>
        <taxon>Methanobacteriati</taxon>
        <taxon>Methanobacteriota</taxon>
        <taxon>Stenosarchaea group</taxon>
        <taxon>Halobacteria</taxon>
        <taxon>Halobacteriales</taxon>
        <taxon>Natrialbaceae</taxon>
        <taxon>Natrialba</taxon>
    </lineage>
</organism>
<feature type="transmembrane region" description="Helical" evidence="1">
    <location>
        <begin position="90"/>
        <end position="110"/>
    </location>
</feature>
<dbReference type="RefSeq" id="WP_006666714.1">
    <property type="nucleotide sequence ID" value="NZ_AOIP01000033.1"/>
</dbReference>
<keyword evidence="1" id="KW-1133">Transmembrane helix</keyword>
<keyword evidence="1" id="KW-0472">Membrane</keyword>
<evidence type="ECO:0000313" key="3">
    <source>
        <dbReference type="Proteomes" id="UP000011591"/>
    </source>
</evidence>
<feature type="transmembrane region" description="Helical" evidence="1">
    <location>
        <begin position="173"/>
        <end position="194"/>
    </location>
</feature>
<evidence type="ECO:0000313" key="2">
    <source>
        <dbReference type="EMBL" id="ELZ03361.1"/>
    </source>
</evidence>
<gene>
    <name evidence="2" type="ORF">C480_16550</name>
</gene>
<keyword evidence="1" id="KW-0812">Transmembrane</keyword>
<comment type="caution">
    <text evidence="2">The sequence shown here is derived from an EMBL/GenBank/DDBJ whole genome shotgun (WGS) entry which is preliminary data.</text>
</comment>
<protein>
    <submittedName>
        <fullName evidence="2">Uncharacterized protein</fullName>
    </submittedName>
</protein>
<proteinExistence type="predicted"/>
<accession>M0AXD7</accession>
<dbReference type="Proteomes" id="UP000011591">
    <property type="component" value="Unassembled WGS sequence"/>
</dbReference>